<evidence type="ECO:0000259" key="1">
    <source>
        <dbReference type="PROSITE" id="PS50943"/>
    </source>
</evidence>
<gene>
    <name evidence="2" type="ORF">A2368_02315</name>
</gene>
<dbReference type="SMART" id="SM00530">
    <property type="entry name" value="HTH_XRE"/>
    <property type="match status" value="1"/>
</dbReference>
<accession>A0A1F5FIY5</accession>
<dbReference type="Gene3D" id="1.10.260.40">
    <property type="entry name" value="lambda repressor-like DNA-binding domains"/>
    <property type="match status" value="1"/>
</dbReference>
<name>A0A1F5FIY5_9BACT</name>
<sequence>MLFGEHLLVERKRNHLSAEALARECGISRSYITLIETGRRLPGKKIIPKLALVLQLKVNILINWYLEDIRQKMQ</sequence>
<dbReference type="EMBL" id="MFAM01000017">
    <property type="protein sequence ID" value="OGD79551.1"/>
    <property type="molecule type" value="Genomic_DNA"/>
</dbReference>
<dbReference type="PROSITE" id="PS50943">
    <property type="entry name" value="HTH_CROC1"/>
    <property type="match status" value="1"/>
</dbReference>
<comment type="caution">
    <text evidence="2">The sequence shown here is derived from an EMBL/GenBank/DDBJ whole genome shotgun (WGS) entry which is preliminary data.</text>
</comment>
<evidence type="ECO:0000313" key="2">
    <source>
        <dbReference type="EMBL" id="OGD79551.1"/>
    </source>
</evidence>
<reference evidence="2 3" key="1">
    <citation type="journal article" date="2016" name="Nat. Commun.">
        <title>Thousands of microbial genomes shed light on interconnected biogeochemical processes in an aquifer system.</title>
        <authorList>
            <person name="Anantharaman K."/>
            <person name="Brown C.T."/>
            <person name="Hug L.A."/>
            <person name="Sharon I."/>
            <person name="Castelle C.J."/>
            <person name="Probst A.J."/>
            <person name="Thomas B.C."/>
            <person name="Singh A."/>
            <person name="Wilkins M.J."/>
            <person name="Karaoz U."/>
            <person name="Brodie E.L."/>
            <person name="Williams K.H."/>
            <person name="Hubbard S.S."/>
            <person name="Banfield J.F."/>
        </authorList>
    </citation>
    <scope>NUCLEOTIDE SEQUENCE [LARGE SCALE GENOMIC DNA]</scope>
</reference>
<proteinExistence type="predicted"/>
<organism evidence="2 3">
    <name type="scientific">Candidatus Collierbacteria bacterium RIFOXYB1_FULL_49_13</name>
    <dbReference type="NCBI Taxonomy" id="1817728"/>
    <lineage>
        <taxon>Bacteria</taxon>
        <taxon>Candidatus Collieribacteriota</taxon>
    </lineage>
</organism>
<dbReference type="InterPro" id="IPR010982">
    <property type="entry name" value="Lambda_DNA-bd_dom_sf"/>
</dbReference>
<dbReference type="InterPro" id="IPR001387">
    <property type="entry name" value="Cro/C1-type_HTH"/>
</dbReference>
<dbReference type="AlphaFoldDB" id="A0A1F5FIY5"/>
<feature type="domain" description="HTH cro/C1-type" evidence="1">
    <location>
        <begin position="7"/>
        <end position="61"/>
    </location>
</feature>
<dbReference type="Proteomes" id="UP000176682">
    <property type="component" value="Unassembled WGS sequence"/>
</dbReference>
<dbReference type="GO" id="GO:0003677">
    <property type="term" value="F:DNA binding"/>
    <property type="evidence" value="ECO:0007669"/>
    <property type="project" value="InterPro"/>
</dbReference>
<dbReference type="SUPFAM" id="SSF47413">
    <property type="entry name" value="lambda repressor-like DNA-binding domains"/>
    <property type="match status" value="1"/>
</dbReference>
<evidence type="ECO:0000313" key="3">
    <source>
        <dbReference type="Proteomes" id="UP000176682"/>
    </source>
</evidence>
<dbReference type="CDD" id="cd00093">
    <property type="entry name" value="HTH_XRE"/>
    <property type="match status" value="1"/>
</dbReference>
<protein>
    <recommendedName>
        <fullName evidence="1">HTH cro/C1-type domain-containing protein</fullName>
    </recommendedName>
</protein>
<dbReference type="Pfam" id="PF01381">
    <property type="entry name" value="HTH_3"/>
    <property type="match status" value="1"/>
</dbReference>